<comment type="caution">
    <text evidence="2">The sequence shown here is derived from an EMBL/GenBank/DDBJ whole genome shotgun (WGS) entry which is preliminary data.</text>
</comment>
<proteinExistence type="predicted"/>
<evidence type="ECO:0000256" key="1">
    <source>
        <dbReference type="SAM" id="MobiDB-lite"/>
    </source>
</evidence>
<reference evidence="2" key="2">
    <citation type="submission" date="2020-11" db="EMBL/GenBank/DDBJ databases">
        <authorList>
            <person name="McCartney M.A."/>
            <person name="Auch B."/>
            <person name="Kono T."/>
            <person name="Mallez S."/>
            <person name="Becker A."/>
            <person name="Gohl D.M."/>
            <person name="Silverstein K.A.T."/>
            <person name="Koren S."/>
            <person name="Bechman K.B."/>
            <person name="Herman A."/>
            <person name="Abrahante J.E."/>
            <person name="Garbe J."/>
        </authorList>
    </citation>
    <scope>NUCLEOTIDE SEQUENCE</scope>
    <source>
        <strain evidence="2">Duluth1</strain>
        <tissue evidence="2">Whole animal</tissue>
    </source>
</reference>
<keyword evidence="3" id="KW-1185">Reference proteome</keyword>
<name>A0A9D4EBK2_DREPO</name>
<dbReference type="Proteomes" id="UP000828390">
    <property type="component" value="Unassembled WGS sequence"/>
</dbReference>
<reference evidence="2" key="1">
    <citation type="journal article" date="2019" name="bioRxiv">
        <title>The Genome of the Zebra Mussel, Dreissena polymorpha: A Resource for Invasive Species Research.</title>
        <authorList>
            <person name="McCartney M.A."/>
            <person name="Auch B."/>
            <person name="Kono T."/>
            <person name="Mallez S."/>
            <person name="Zhang Y."/>
            <person name="Obille A."/>
            <person name="Becker A."/>
            <person name="Abrahante J.E."/>
            <person name="Garbe J."/>
            <person name="Badalamenti J.P."/>
            <person name="Herman A."/>
            <person name="Mangelson H."/>
            <person name="Liachko I."/>
            <person name="Sullivan S."/>
            <person name="Sone E.D."/>
            <person name="Koren S."/>
            <person name="Silverstein K.A.T."/>
            <person name="Beckman K.B."/>
            <person name="Gohl D.M."/>
        </authorList>
    </citation>
    <scope>NUCLEOTIDE SEQUENCE</scope>
    <source>
        <strain evidence="2">Duluth1</strain>
        <tissue evidence="2">Whole animal</tissue>
    </source>
</reference>
<dbReference type="EMBL" id="JAIWYP010000009">
    <property type="protein sequence ID" value="KAH3777327.1"/>
    <property type="molecule type" value="Genomic_DNA"/>
</dbReference>
<dbReference type="AlphaFoldDB" id="A0A9D4EBK2"/>
<feature type="region of interest" description="Disordered" evidence="1">
    <location>
        <begin position="1"/>
        <end position="82"/>
    </location>
</feature>
<evidence type="ECO:0000313" key="2">
    <source>
        <dbReference type="EMBL" id="KAH3777327.1"/>
    </source>
</evidence>
<organism evidence="2 3">
    <name type="scientific">Dreissena polymorpha</name>
    <name type="common">Zebra mussel</name>
    <name type="synonym">Mytilus polymorpha</name>
    <dbReference type="NCBI Taxonomy" id="45954"/>
    <lineage>
        <taxon>Eukaryota</taxon>
        <taxon>Metazoa</taxon>
        <taxon>Spiralia</taxon>
        <taxon>Lophotrochozoa</taxon>
        <taxon>Mollusca</taxon>
        <taxon>Bivalvia</taxon>
        <taxon>Autobranchia</taxon>
        <taxon>Heteroconchia</taxon>
        <taxon>Euheterodonta</taxon>
        <taxon>Imparidentia</taxon>
        <taxon>Neoheterodontei</taxon>
        <taxon>Myida</taxon>
        <taxon>Dreissenoidea</taxon>
        <taxon>Dreissenidae</taxon>
        <taxon>Dreissena</taxon>
    </lineage>
</organism>
<protein>
    <submittedName>
        <fullName evidence="2">Uncharacterized protein</fullName>
    </submittedName>
</protein>
<sequence>MGRTSNISETSDKTEAVNKKTSKTSKSEQNSEKMECTVEFDFEHKPEKGKRKEDKSKQKDIDYKEAKIDIEESEHSNIQHKENKIMTRKKDNNSEELVATENKSNKEVPYTRIYLYMTMLRLILKEKSQLRKRKNITKNGLRNQRKSLR</sequence>
<gene>
    <name evidence="2" type="ORF">DPMN_178767</name>
</gene>
<accession>A0A9D4EBK2</accession>
<evidence type="ECO:0000313" key="3">
    <source>
        <dbReference type="Proteomes" id="UP000828390"/>
    </source>
</evidence>
<feature type="compositionally biased region" description="Basic and acidic residues" evidence="1">
    <location>
        <begin position="25"/>
        <end position="82"/>
    </location>
</feature>